<organism evidence="1 2">
    <name type="scientific">Mya arenaria</name>
    <name type="common">Soft-shell clam</name>
    <dbReference type="NCBI Taxonomy" id="6604"/>
    <lineage>
        <taxon>Eukaryota</taxon>
        <taxon>Metazoa</taxon>
        <taxon>Spiralia</taxon>
        <taxon>Lophotrochozoa</taxon>
        <taxon>Mollusca</taxon>
        <taxon>Bivalvia</taxon>
        <taxon>Autobranchia</taxon>
        <taxon>Heteroconchia</taxon>
        <taxon>Euheterodonta</taxon>
        <taxon>Imparidentia</taxon>
        <taxon>Neoheterodontei</taxon>
        <taxon>Myida</taxon>
        <taxon>Myoidea</taxon>
        <taxon>Myidae</taxon>
        <taxon>Mya</taxon>
    </lineage>
</organism>
<dbReference type="Gene3D" id="3.60.10.10">
    <property type="entry name" value="Endonuclease/exonuclease/phosphatase"/>
    <property type="match status" value="1"/>
</dbReference>
<sequence length="161" mass="18529">MMFTYIAPDRSPIYDDVSRNNKDVTLNRFGIAIAELCCVFDILMLNGRMGDDKLGEFACTANGGKSVVDYILTSTPLFCHAGHFEVGGDNFSDHFPLKLKLRISDKKEKSIENSNLKTAYHYKWDESCRETFLEQFNTHYTDFERMSSELTFTQQINAFMM</sequence>
<reference evidence="1" key="1">
    <citation type="submission" date="2022-11" db="EMBL/GenBank/DDBJ databases">
        <title>Centuries of genome instability and evolution in soft-shell clam transmissible cancer (bioRxiv).</title>
        <authorList>
            <person name="Hart S.F.M."/>
            <person name="Yonemitsu M.A."/>
            <person name="Giersch R.M."/>
            <person name="Beal B.F."/>
            <person name="Arriagada G."/>
            <person name="Davis B.W."/>
            <person name="Ostrander E.A."/>
            <person name="Goff S.P."/>
            <person name="Metzger M.J."/>
        </authorList>
    </citation>
    <scope>NUCLEOTIDE SEQUENCE</scope>
    <source>
        <strain evidence="1">MELC-2E11</strain>
        <tissue evidence="1">Siphon/mantle</tissue>
    </source>
</reference>
<keyword evidence="2" id="KW-1185">Reference proteome</keyword>
<evidence type="ECO:0000313" key="2">
    <source>
        <dbReference type="Proteomes" id="UP001164746"/>
    </source>
</evidence>
<name>A0ABY7DC31_MYAAR</name>
<gene>
    <name evidence="1" type="ORF">MAR_006731</name>
</gene>
<dbReference type="Proteomes" id="UP001164746">
    <property type="component" value="Chromosome 1"/>
</dbReference>
<accession>A0ABY7DC31</accession>
<evidence type="ECO:0000313" key="1">
    <source>
        <dbReference type="EMBL" id="WAQ94260.1"/>
    </source>
</evidence>
<feature type="non-terminal residue" evidence="1">
    <location>
        <position position="1"/>
    </location>
</feature>
<protein>
    <submittedName>
        <fullName evidence="1">Uncharacterized protein</fullName>
    </submittedName>
</protein>
<dbReference type="InterPro" id="IPR036691">
    <property type="entry name" value="Endo/exonu/phosph_ase_sf"/>
</dbReference>
<proteinExistence type="predicted"/>
<dbReference type="EMBL" id="CP111012">
    <property type="protein sequence ID" value="WAQ94260.1"/>
    <property type="molecule type" value="Genomic_DNA"/>
</dbReference>